<dbReference type="EMBL" id="PITP01000565">
    <property type="protein sequence ID" value="PKD78499.1"/>
    <property type="molecule type" value="Genomic_DNA"/>
</dbReference>
<reference evidence="1 2" key="1">
    <citation type="submission" date="2017-12" db="EMBL/GenBank/DDBJ databases">
        <title>Rapid rising of carbapenem-resistant Enterobacteriaceae(CRE) and emergence of colistin resistance genemcr-1 in CRE in the hospital of Henan, China.</title>
        <authorList>
            <person name="Sun Q."/>
            <person name="Zhang R."/>
            <person name="Li Y."/>
            <person name="Shen Y."/>
            <person name="Zhang Y."/>
            <person name="Yang J."/>
            <person name="Shu L."/>
            <person name="Zhou H."/>
            <person name="Wang Y."/>
            <person name="Wang B."/>
            <person name="Shen Z."/>
        </authorList>
    </citation>
    <scope>NUCLEOTIDE SEQUENCE [LARGE SCALE GENOMIC DNA]</scope>
    <source>
        <strain evidence="1 2">3512</strain>
    </source>
</reference>
<dbReference type="PROSITE" id="PS51257">
    <property type="entry name" value="PROKAR_LIPOPROTEIN"/>
    <property type="match status" value="1"/>
</dbReference>
<evidence type="ECO:0000313" key="1">
    <source>
        <dbReference type="EMBL" id="PKD78499.1"/>
    </source>
</evidence>
<protein>
    <submittedName>
        <fullName evidence="1">Polysaccharide export protein Wza</fullName>
    </submittedName>
</protein>
<gene>
    <name evidence="1" type="ORF">CWS33_29975</name>
</gene>
<organism evidence="1 2">
    <name type="scientific">Escherichia coli</name>
    <dbReference type="NCBI Taxonomy" id="562"/>
    <lineage>
        <taxon>Bacteria</taxon>
        <taxon>Pseudomonadati</taxon>
        <taxon>Pseudomonadota</taxon>
        <taxon>Gammaproteobacteria</taxon>
        <taxon>Enterobacterales</taxon>
        <taxon>Enterobacteriaceae</taxon>
        <taxon>Escherichia</taxon>
    </lineage>
</organism>
<feature type="non-terminal residue" evidence="1">
    <location>
        <position position="44"/>
    </location>
</feature>
<name>A0AAP8LAA7_ECOLX</name>
<dbReference type="Proteomes" id="UP000233549">
    <property type="component" value="Unassembled WGS sequence"/>
</dbReference>
<accession>A0AAP8LAA7</accession>
<comment type="caution">
    <text evidence="1">The sequence shown here is derived from an EMBL/GenBank/DDBJ whole genome shotgun (WGS) entry which is preliminary data.</text>
</comment>
<evidence type="ECO:0000313" key="2">
    <source>
        <dbReference type="Proteomes" id="UP000233549"/>
    </source>
</evidence>
<proteinExistence type="predicted"/>
<sequence length="44" mass="4743">MANKQWKLIPLLVSISVISGCTIVPGSHLSTSGKEVVKQQDSDF</sequence>
<dbReference type="AlphaFoldDB" id="A0AAP8LAA7"/>